<reference evidence="6" key="2">
    <citation type="submission" date="2015-02" db="EMBL/GenBank/DDBJ databases">
        <title>Physiological reanalysis, assessment of diazotrophy, and genome sequences of multiple isolates of Streptomyces thermoautotrophicus.</title>
        <authorList>
            <person name="MacKellar D.C."/>
            <person name="Lieber L."/>
            <person name="Norman J."/>
            <person name="Bolger A."/>
            <person name="Tobin C."/>
            <person name="Murray J.W."/>
            <person name="Friesen M."/>
            <person name="Prell J."/>
        </authorList>
    </citation>
    <scope>NUCLEOTIDE SEQUENCE [LARGE SCALE GENOMIC DNA]</scope>
    <source>
        <strain evidence="6">UBT1</strain>
    </source>
</reference>
<feature type="domain" description="N-acetyltransferase" evidence="1">
    <location>
        <begin position="152"/>
        <end position="281"/>
    </location>
</feature>
<comment type="caution">
    <text evidence="4">The sequence shown here is derived from an EMBL/GenBank/DDBJ whole genome shotgun (WGS) entry which is preliminary data.</text>
</comment>
<dbReference type="InterPro" id="IPR016181">
    <property type="entry name" value="Acyl_CoA_acyltransferase"/>
</dbReference>
<dbReference type="PATRIC" id="fig|1469144.10.peg.315"/>
<proteinExistence type="predicted"/>
<dbReference type="Proteomes" id="UP000070188">
    <property type="component" value="Unassembled WGS sequence"/>
</dbReference>
<dbReference type="Proteomes" id="UP000070598">
    <property type="component" value="Unassembled WGS sequence"/>
</dbReference>
<dbReference type="RefSeq" id="WP_066883427.1">
    <property type="nucleotide sequence ID" value="NZ_JYIJ01000019.1"/>
</dbReference>
<name>A0A132N7Y7_9ACTN</name>
<evidence type="ECO:0000313" key="3">
    <source>
        <dbReference type="EMBL" id="KWW98611.1"/>
    </source>
</evidence>
<evidence type="ECO:0000313" key="7">
    <source>
        <dbReference type="Proteomes" id="UP000070659"/>
    </source>
</evidence>
<dbReference type="STRING" id="1469144.LI90_238"/>
<reference evidence="3" key="4">
    <citation type="submission" date="2015-04" db="EMBL/GenBank/DDBJ databases">
        <title>Physiological reanalysis, assessment of diazotrophy, and genome sequences of multiple isolates of Streptomyces thermoautotrophicus.</title>
        <authorList>
            <person name="MacKellar D.C."/>
            <person name="Lieber L."/>
            <person name="Norman J."/>
            <person name="Bolger A."/>
            <person name="Tobin C."/>
            <person name="Murray J.W."/>
            <person name="Woodward J."/>
            <person name="Friesen M."/>
            <person name="Prell J."/>
        </authorList>
    </citation>
    <scope>NUCLEOTIDE SEQUENCE [LARGE SCALE GENOMIC DNA]</scope>
    <source>
        <strain evidence="3">H1</strain>
    </source>
</reference>
<dbReference type="CDD" id="cd04301">
    <property type="entry name" value="NAT_SF"/>
    <property type="match status" value="1"/>
</dbReference>
<dbReference type="Proteomes" id="UP000070659">
    <property type="component" value="Unassembled WGS sequence"/>
</dbReference>
<evidence type="ECO:0000313" key="5">
    <source>
        <dbReference type="Proteomes" id="UP000070188"/>
    </source>
</evidence>
<organism evidence="4 6">
    <name type="scientific">Carbonactinospora thermoautotrophica</name>
    <dbReference type="NCBI Taxonomy" id="1469144"/>
    <lineage>
        <taxon>Bacteria</taxon>
        <taxon>Bacillati</taxon>
        <taxon>Actinomycetota</taxon>
        <taxon>Actinomycetes</taxon>
        <taxon>Kitasatosporales</taxon>
        <taxon>Carbonactinosporaceae</taxon>
        <taxon>Carbonactinospora</taxon>
    </lineage>
</organism>
<gene>
    <name evidence="3" type="ORF">LI90_238</name>
    <name evidence="2" type="ORF">TH66_19765</name>
    <name evidence="4" type="ORF">TR74_22540</name>
</gene>
<evidence type="ECO:0000313" key="4">
    <source>
        <dbReference type="EMBL" id="KWX06271.1"/>
    </source>
</evidence>
<dbReference type="SUPFAM" id="SSF55729">
    <property type="entry name" value="Acyl-CoA N-acyltransferases (Nat)"/>
    <property type="match status" value="1"/>
</dbReference>
<reference evidence="4 7" key="1">
    <citation type="submission" date="2015-02" db="EMBL/GenBank/DDBJ databases">
        <title>Physiological reanalysis, assessment of diazotrophy, and genome sequences of multiple isolates of Streptomyces thermoautotrophicus.</title>
        <authorList>
            <person name="MacKellar D.C."/>
            <person name="Lieber L."/>
            <person name="Norman J."/>
            <person name="Bolger A."/>
            <person name="Tobin C."/>
            <person name="Murray J.W."/>
            <person name="Prell J."/>
        </authorList>
    </citation>
    <scope>NUCLEOTIDE SEQUENCE [LARGE SCALE GENOMIC DNA]</scope>
    <source>
        <strain evidence="4 7">UBT1</strain>
    </source>
</reference>
<dbReference type="AlphaFoldDB" id="A0A132N7Y7"/>
<keyword evidence="5" id="KW-1185">Reference proteome</keyword>
<evidence type="ECO:0000259" key="1">
    <source>
        <dbReference type="PROSITE" id="PS51186"/>
    </source>
</evidence>
<evidence type="ECO:0000313" key="2">
    <source>
        <dbReference type="EMBL" id="KWW97729.1"/>
    </source>
</evidence>
<dbReference type="PROSITE" id="PS51186">
    <property type="entry name" value="GNAT"/>
    <property type="match status" value="1"/>
</dbReference>
<evidence type="ECO:0000313" key="6">
    <source>
        <dbReference type="Proteomes" id="UP000070598"/>
    </source>
</evidence>
<dbReference type="Gene3D" id="3.40.630.30">
    <property type="match status" value="1"/>
</dbReference>
<dbReference type="GO" id="GO:0016747">
    <property type="term" value="F:acyltransferase activity, transferring groups other than amino-acyl groups"/>
    <property type="evidence" value="ECO:0007669"/>
    <property type="project" value="InterPro"/>
</dbReference>
<dbReference type="OrthoDB" id="3174529at2"/>
<dbReference type="Pfam" id="PF00583">
    <property type="entry name" value="Acetyltransf_1"/>
    <property type="match status" value="1"/>
</dbReference>
<keyword evidence="4" id="KW-0808">Transferase</keyword>
<protein>
    <submittedName>
        <fullName evidence="3 4">Acetyltransferase</fullName>
    </submittedName>
</protein>
<accession>A0A132N7Y7</accession>
<dbReference type="EMBL" id="JYIK01001108">
    <property type="protein sequence ID" value="KWX06271.1"/>
    <property type="molecule type" value="Genomic_DNA"/>
</dbReference>
<sequence>MAWFITEDLEEYLAAAGEFLGSRPVEHTLLLSIAHTLRVSGVTAFGEDAPLFGWWRHLDGRVDGAFLWTPPRELVLTRVPRQAAEPLAEALALGYPLPGVNAHADTAEVFAAAWRHRTGAGAQVQKRLRLYRLGELTPPRPTARGGPRLATAADRELLLVWWKAFCREVGEPLGKPAPLIDDRIGYGGLTLWEVDGTPVSMAGLTRQVAGMVRVGPVYTPPESRRRGYAAAVTAAVSRAALDAGAGEVVLFTDVADPAANTLYQRLGYQPVQDRIVLSFTL</sequence>
<dbReference type="InterPro" id="IPR000182">
    <property type="entry name" value="GNAT_dom"/>
</dbReference>
<dbReference type="EMBL" id="LAXD01000001">
    <property type="protein sequence ID" value="KWW98611.1"/>
    <property type="molecule type" value="Genomic_DNA"/>
</dbReference>
<dbReference type="EMBL" id="JYIJ01000019">
    <property type="protein sequence ID" value="KWW97729.1"/>
    <property type="molecule type" value="Genomic_DNA"/>
</dbReference>
<reference evidence="5" key="3">
    <citation type="submission" date="2015-04" db="EMBL/GenBank/DDBJ databases">
        <title>Physiological reanalysis, assessment of diazotrophy, and genome sequences of multiple isolates of Streptomyces thermoautotrophicus.</title>
        <authorList>
            <person name="MacKellar D.C."/>
            <person name="Lieber L."/>
            <person name="Norman J."/>
            <person name="Bolger A."/>
            <person name="Tobin C."/>
            <person name="Murray J.W."/>
            <person name="Chang R."/>
            <person name="Ford T."/>
            <person name="Nguyen P.Q."/>
            <person name="Woodward J."/>
            <person name="Permingeat H."/>
            <person name="Joshi N.S."/>
            <person name="Silver P.A."/>
            <person name="Usadel B."/>
            <person name="Rutherford A.W."/>
            <person name="Friesen M."/>
            <person name="Prell J."/>
        </authorList>
    </citation>
    <scope>NUCLEOTIDE SEQUENCE [LARGE SCALE GENOMIC DNA]</scope>
    <source>
        <strain evidence="5">H1</strain>
    </source>
</reference>